<gene>
    <name evidence="2" type="ORF">BOW53_07790</name>
</gene>
<proteinExistence type="predicted"/>
<reference evidence="2 3" key="1">
    <citation type="submission" date="2016-11" db="EMBL/GenBank/DDBJ databases">
        <title>Mixed transmission modes and dynamic genome evolution in an obligate animal-bacterial symbiosis.</title>
        <authorList>
            <person name="Russell S.L."/>
            <person name="Corbett-Detig R.B."/>
            <person name="Cavanaugh C.M."/>
        </authorList>
    </citation>
    <scope>NUCLEOTIDE SEQUENCE [LARGE SCALE GENOMIC DNA]</scope>
    <source>
        <strain evidence="2">Sveles-Q1</strain>
    </source>
</reference>
<feature type="non-terminal residue" evidence="2">
    <location>
        <position position="1"/>
    </location>
</feature>
<evidence type="ECO:0000313" key="2">
    <source>
        <dbReference type="EMBL" id="OOZ40462.1"/>
    </source>
</evidence>
<feature type="region of interest" description="Disordered" evidence="1">
    <location>
        <begin position="144"/>
        <end position="164"/>
    </location>
</feature>
<dbReference type="AlphaFoldDB" id="A0A1T2L5Y5"/>
<dbReference type="EMBL" id="MPRL01000025">
    <property type="protein sequence ID" value="OOZ40462.1"/>
    <property type="molecule type" value="Genomic_DNA"/>
</dbReference>
<comment type="caution">
    <text evidence="2">The sequence shown here is derived from an EMBL/GenBank/DDBJ whole genome shotgun (WGS) entry which is preliminary data.</text>
</comment>
<dbReference type="Proteomes" id="UP000191110">
    <property type="component" value="Unassembled WGS sequence"/>
</dbReference>
<organism evidence="2 3">
    <name type="scientific">Solemya pervernicosa gill symbiont</name>
    <dbReference type="NCBI Taxonomy" id="642797"/>
    <lineage>
        <taxon>Bacteria</taxon>
        <taxon>Pseudomonadati</taxon>
        <taxon>Pseudomonadota</taxon>
        <taxon>Gammaproteobacteria</taxon>
        <taxon>sulfur-oxidizing symbionts</taxon>
    </lineage>
</organism>
<protein>
    <submittedName>
        <fullName evidence="2">Uncharacterized protein</fullName>
    </submittedName>
</protein>
<dbReference type="RefSeq" id="WP_408021566.1">
    <property type="nucleotide sequence ID" value="NZ_MPRL01000025.1"/>
</dbReference>
<keyword evidence="3" id="KW-1185">Reference proteome</keyword>
<evidence type="ECO:0000256" key="1">
    <source>
        <dbReference type="SAM" id="MobiDB-lite"/>
    </source>
</evidence>
<name>A0A1T2L5Y5_9GAMM</name>
<evidence type="ECO:0000313" key="3">
    <source>
        <dbReference type="Proteomes" id="UP000191110"/>
    </source>
</evidence>
<accession>A0A1T2L5Y5</accession>
<sequence length="254" mass="25100">LAAGNDVSLDQIETTGAVSITSTGGDIDIGATIGYNVSVETPERNLWNPTNLGVASLLIQADSGSITMYEARAEGAISIAAPAGQVTFLGGLTGVEGGGSVSVTDSDGVVTTPTIAAGPDARMPFPIPSLPAIPVGPTLAGPGAPTVPGALPPGAPGGVSVAGQSAPDAAGLLAEIFVEEPDVEAELLAENGQSQDGGGSSVEVIEVASLNPQLLSTSEGVITVDQPLLFDLFSGTVVVFEGGRGEAQEEDLGR</sequence>